<sequence>MNNIFDNGLPFATNMFLTASVVILATLKVNEYIRERKARKERERVTALDKKYGNKYITFK</sequence>
<evidence type="ECO:0000313" key="3">
    <source>
        <dbReference type="Proteomes" id="UP000000331"/>
    </source>
</evidence>
<dbReference type="Proteomes" id="UP000000331">
    <property type="component" value="Segment"/>
</dbReference>
<dbReference type="GeneID" id="10359061"/>
<feature type="transmembrane region" description="Helical" evidence="1">
    <location>
        <begin position="12"/>
        <end position="30"/>
    </location>
</feature>
<evidence type="ECO:0000313" key="2">
    <source>
        <dbReference type="EMBL" id="ADJ53065.1"/>
    </source>
</evidence>
<name>D9J0H0_9CAUD</name>
<organism evidence="2 3">
    <name type="scientific">Brochothrix phage A9</name>
    <dbReference type="NCBI Taxonomy" id="857312"/>
    <lineage>
        <taxon>Viruses</taxon>
        <taxon>Duplodnaviria</taxon>
        <taxon>Heunggongvirae</taxon>
        <taxon>Uroviricota</taxon>
        <taxon>Caudoviricetes</taxon>
        <taxon>Herelleviridae</taxon>
        <taxon>Klumppvirus</taxon>
        <taxon>Klumppvirus A9</taxon>
    </lineage>
</organism>
<dbReference type="EMBL" id="HM242243">
    <property type="protein sequence ID" value="ADJ53065.1"/>
    <property type="molecule type" value="Genomic_DNA"/>
</dbReference>
<dbReference type="KEGG" id="vg:10359061"/>
<proteinExistence type="predicted"/>
<protein>
    <submittedName>
        <fullName evidence="2">Gp23</fullName>
    </submittedName>
</protein>
<keyword evidence="1" id="KW-0812">Transmembrane</keyword>
<keyword evidence="1" id="KW-1133">Transmembrane helix</keyword>
<dbReference type="RefSeq" id="YP_004301356.1">
    <property type="nucleotide sequence ID" value="NC_015253.1"/>
</dbReference>
<keyword evidence="3" id="KW-1185">Reference proteome</keyword>
<evidence type="ECO:0000256" key="1">
    <source>
        <dbReference type="SAM" id="Phobius"/>
    </source>
</evidence>
<reference evidence="2 3" key="1">
    <citation type="journal article" date="2010" name="J. Bacteriol.">
        <title>Brochothrix thermosphacta bacteriophages feature heterogeneous and highly mosaic genomes and utilize unique prophage insertion sites.</title>
        <authorList>
            <person name="Kilcher S."/>
            <person name="Loessner M.J."/>
            <person name="Klumpp J."/>
        </authorList>
    </citation>
    <scope>NUCLEOTIDE SEQUENCE [LARGE SCALE GENOMIC DNA]</scope>
</reference>
<keyword evidence="1" id="KW-0472">Membrane</keyword>
<accession>D9J0H0</accession>